<dbReference type="Proteomes" id="UP000053797">
    <property type="component" value="Unassembled WGS sequence"/>
</dbReference>
<evidence type="ECO:0000313" key="3">
    <source>
        <dbReference type="EMBL" id="KTR28222.1"/>
    </source>
</evidence>
<evidence type="ECO:0000313" key="4">
    <source>
        <dbReference type="Proteomes" id="UP000053797"/>
    </source>
</evidence>
<dbReference type="InterPro" id="IPR006340">
    <property type="entry name" value="DUF436"/>
</dbReference>
<evidence type="ECO:0000313" key="2">
    <source>
        <dbReference type="EMBL" id="KSU49881.1"/>
    </source>
</evidence>
<dbReference type="PIRSF" id="PIRSF007510">
    <property type="entry name" value="UCP007510"/>
    <property type="match status" value="1"/>
</dbReference>
<dbReference type="Proteomes" id="UP000072605">
    <property type="component" value="Unassembled WGS sequence"/>
</dbReference>
<organism evidence="2 4">
    <name type="scientific">Exiguobacterium indicum</name>
    <dbReference type="NCBI Taxonomy" id="296995"/>
    <lineage>
        <taxon>Bacteria</taxon>
        <taxon>Bacillati</taxon>
        <taxon>Bacillota</taxon>
        <taxon>Bacilli</taxon>
        <taxon>Bacillales</taxon>
        <taxon>Bacillales Family XII. Incertae Sedis</taxon>
        <taxon>Exiguobacterium</taxon>
    </lineage>
</organism>
<comment type="similarity">
    <text evidence="1">Belongs to the UPF0340 family.</text>
</comment>
<dbReference type="RefSeq" id="WP_023469511.1">
    <property type="nucleotide sequence ID" value="NZ_FMYN01000001.1"/>
</dbReference>
<dbReference type="EMBL" id="LNQL01000001">
    <property type="protein sequence ID" value="KSU49881.1"/>
    <property type="molecule type" value="Genomic_DNA"/>
</dbReference>
<dbReference type="HAMAP" id="MF_00800">
    <property type="entry name" value="UPF0340"/>
    <property type="match status" value="1"/>
</dbReference>
<dbReference type="InterPro" id="IPR028345">
    <property type="entry name" value="Antibiotic_NAT-like"/>
</dbReference>
<reference evidence="3 5" key="2">
    <citation type="journal article" date="2016" name="Front. Microbiol.">
        <title>Genomic Resource of Rice Seed Associated Bacteria.</title>
        <authorList>
            <person name="Midha S."/>
            <person name="Bansal K."/>
            <person name="Sharma S."/>
            <person name="Kumar N."/>
            <person name="Patil P.P."/>
            <person name="Chaudhry V."/>
            <person name="Patil P.B."/>
        </authorList>
    </citation>
    <scope>NUCLEOTIDE SEQUENCE [LARGE SCALE GENOMIC DNA]</scope>
    <source>
        <strain evidence="3 5">RSA11</strain>
    </source>
</reference>
<dbReference type="OrthoDB" id="9803187at2"/>
<dbReference type="GeneID" id="90838456"/>
<dbReference type="Pfam" id="PF04260">
    <property type="entry name" value="DUF436"/>
    <property type="match status" value="1"/>
</dbReference>
<comment type="caution">
    <text evidence="2">The sequence shown here is derived from an EMBL/GenBank/DDBJ whole genome shotgun (WGS) entry which is preliminary data.</text>
</comment>
<dbReference type="AlphaFoldDB" id="A0A0V8GHV8"/>
<accession>A0A0V8GHV8</accession>
<evidence type="ECO:0000256" key="1">
    <source>
        <dbReference type="HAMAP-Rule" id="MF_00800"/>
    </source>
</evidence>
<dbReference type="EMBL" id="LDQV01000008">
    <property type="protein sequence ID" value="KTR28222.1"/>
    <property type="molecule type" value="Genomic_DNA"/>
</dbReference>
<protein>
    <recommendedName>
        <fullName evidence="1">UPF0340 protein AS033_00505</fullName>
    </recommendedName>
</protein>
<name>A0A0V8GHV8_9BACL</name>
<proteinExistence type="inferred from homology"/>
<dbReference type="SUPFAM" id="SSF110710">
    <property type="entry name" value="TTHA0583/YokD-like"/>
    <property type="match status" value="1"/>
</dbReference>
<reference evidence="2 4" key="1">
    <citation type="journal article" date="2015" name="Int. J. Syst. Evol. Microbiol.">
        <title>Exiguobacterium enclense sp. nov., isolated from sediment.</title>
        <authorList>
            <person name="Dastager S.G."/>
            <person name="Mawlankar R."/>
            <person name="Sonalkar V.V."/>
            <person name="Thorat M.N."/>
            <person name="Mual P."/>
            <person name="Verma A."/>
            <person name="Krishnamurthi S."/>
            <person name="Tang S.K."/>
            <person name="Li W.J."/>
        </authorList>
    </citation>
    <scope>NUCLEOTIDE SEQUENCE [LARGE SCALE GENOMIC DNA]</scope>
    <source>
        <strain evidence="2 4">NIO-1109</strain>
    </source>
</reference>
<gene>
    <name evidence="2" type="ORF">AS033_00505</name>
    <name evidence="3" type="ORF">RSA11_02045</name>
</gene>
<dbReference type="Gene3D" id="3.40.50.10360">
    <property type="entry name" value="Hypothetical protein TT1679"/>
    <property type="match status" value="1"/>
</dbReference>
<dbReference type="NCBIfam" id="TIGR01440">
    <property type="entry name" value="TIGR01440 family protein"/>
    <property type="match status" value="1"/>
</dbReference>
<sequence length="179" mass="19209">MDLTRIQHDLEEALNALDERFSLKGKLLVIGCSTSEVIGKQIGKAGSPEVADALFDVFDAFRRSHQVDLAFQGCEHINRALTLERQTAERLGLDPVTVVPVPEAGGSMASAAYQRFSAPVVVEAIQADAGIDIGDTFIGMHLKAVAIPVRLPHKEIGEAHVTAAVTRPKLIGGARAKYE</sequence>
<evidence type="ECO:0000313" key="5">
    <source>
        <dbReference type="Proteomes" id="UP000072605"/>
    </source>
</evidence>